<feature type="compositionally biased region" description="Low complexity" evidence="1">
    <location>
        <begin position="198"/>
        <end position="213"/>
    </location>
</feature>
<gene>
    <name evidence="2" type="ORF">PVAP13_7NG124713</name>
</gene>
<reference evidence="2" key="1">
    <citation type="submission" date="2020-05" db="EMBL/GenBank/DDBJ databases">
        <title>WGS assembly of Panicum virgatum.</title>
        <authorList>
            <person name="Lovell J.T."/>
            <person name="Jenkins J."/>
            <person name="Shu S."/>
            <person name="Juenger T.E."/>
            <person name="Schmutz J."/>
        </authorList>
    </citation>
    <scope>NUCLEOTIDE SEQUENCE</scope>
    <source>
        <strain evidence="2">AP13</strain>
    </source>
</reference>
<evidence type="ECO:0000313" key="3">
    <source>
        <dbReference type="Proteomes" id="UP000823388"/>
    </source>
</evidence>
<accession>A0A8T0PVK0</accession>
<dbReference type="EMBL" id="CM029050">
    <property type="protein sequence ID" value="KAG2564509.1"/>
    <property type="molecule type" value="Genomic_DNA"/>
</dbReference>
<sequence length="289" mass="32265">MSPGVRQSVRSSCGSTPLDVDESNAIHVVDFITSCVPVKLYIQQQWTTDKVAIGQAWPPTSDVIHIECPVETDRPRLDQNLNTFVAWRKKWIRLVDEPSDDEDEDDLPHSSSQPRDDLPLPPPPPPQSPRSASLEAREQQPPSPHPPPPNKSSTPPRPASPEAREQQSPPPLSSQDATKEQTPCSAPQHKETAQQCTSHSSRPQKRSSSSGVSNAPKETQKKEMNASITSLMKKKKKEDEPPTKEAKLRFLKRIAVFEKPGVSDFDRQIKSLQNKELVEQERAIMMVDT</sequence>
<proteinExistence type="predicted"/>
<feature type="region of interest" description="Disordered" evidence="1">
    <location>
        <begin position="98"/>
        <end position="244"/>
    </location>
</feature>
<dbReference type="Proteomes" id="UP000823388">
    <property type="component" value="Chromosome 7N"/>
</dbReference>
<feature type="compositionally biased region" description="Polar residues" evidence="1">
    <location>
        <begin position="173"/>
        <end position="185"/>
    </location>
</feature>
<evidence type="ECO:0000256" key="1">
    <source>
        <dbReference type="SAM" id="MobiDB-lite"/>
    </source>
</evidence>
<keyword evidence="3" id="KW-1185">Reference proteome</keyword>
<evidence type="ECO:0000313" key="2">
    <source>
        <dbReference type="EMBL" id="KAG2564509.1"/>
    </source>
</evidence>
<feature type="compositionally biased region" description="Pro residues" evidence="1">
    <location>
        <begin position="119"/>
        <end position="128"/>
    </location>
</feature>
<feature type="compositionally biased region" description="Pro residues" evidence="1">
    <location>
        <begin position="141"/>
        <end position="159"/>
    </location>
</feature>
<dbReference type="AlphaFoldDB" id="A0A8T0PVK0"/>
<protein>
    <submittedName>
        <fullName evidence="2">Uncharacterized protein</fullName>
    </submittedName>
</protein>
<comment type="caution">
    <text evidence="2">The sequence shown here is derived from an EMBL/GenBank/DDBJ whole genome shotgun (WGS) entry which is preliminary data.</text>
</comment>
<organism evidence="2 3">
    <name type="scientific">Panicum virgatum</name>
    <name type="common">Blackwell switchgrass</name>
    <dbReference type="NCBI Taxonomy" id="38727"/>
    <lineage>
        <taxon>Eukaryota</taxon>
        <taxon>Viridiplantae</taxon>
        <taxon>Streptophyta</taxon>
        <taxon>Embryophyta</taxon>
        <taxon>Tracheophyta</taxon>
        <taxon>Spermatophyta</taxon>
        <taxon>Magnoliopsida</taxon>
        <taxon>Liliopsida</taxon>
        <taxon>Poales</taxon>
        <taxon>Poaceae</taxon>
        <taxon>PACMAD clade</taxon>
        <taxon>Panicoideae</taxon>
        <taxon>Panicodae</taxon>
        <taxon>Paniceae</taxon>
        <taxon>Panicinae</taxon>
        <taxon>Panicum</taxon>
        <taxon>Panicum sect. Hiantes</taxon>
    </lineage>
</organism>
<name>A0A8T0PVK0_PANVG</name>